<dbReference type="RefSeq" id="WP_377483210.1">
    <property type="nucleotide sequence ID" value="NZ_JBHUOX010000005.1"/>
</dbReference>
<dbReference type="Proteomes" id="UP001597641">
    <property type="component" value="Unassembled WGS sequence"/>
</dbReference>
<dbReference type="Pfam" id="PF06996">
    <property type="entry name" value="T6SS_TssG"/>
    <property type="match status" value="1"/>
</dbReference>
<reference evidence="2" key="1">
    <citation type="journal article" date="2019" name="Int. J. Syst. Evol. Microbiol.">
        <title>The Global Catalogue of Microorganisms (GCM) 10K type strain sequencing project: providing services to taxonomists for standard genome sequencing and annotation.</title>
        <authorList>
            <consortium name="The Broad Institute Genomics Platform"/>
            <consortium name="The Broad Institute Genome Sequencing Center for Infectious Disease"/>
            <person name="Wu L."/>
            <person name="Ma J."/>
        </authorList>
    </citation>
    <scope>NUCLEOTIDE SEQUENCE [LARGE SCALE GENOMIC DNA]</scope>
    <source>
        <strain evidence="2">KCTC 23984</strain>
    </source>
</reference>
<sequence length="315" mass="35389">MEQDAFITQLQQEIKSNFSDIKAESLLAIATASGLTEDDFMIASDSLFSRAYSRDVLFSALEEDASKRIFLQLHLSRSGLYDALPEGVFHQPTKSSRSVANAATMAADHKMNKQKEREIRRFFMPFENAFFEQRMQLEIEETQLLEGLQSGILNEYFIKFWGVSPAIPPSLISPLIELLPYVHKIAGNLKITAQCLEKILQEKVSTQKVPVPATMAAPDYIFKLGGGQLGLDMVIGDQFKEDSPLVEFIIGPLQNSQIKDYLEGGNKDEFLKVFYSFFIPVEAEVITRIEVAKENESMVLAIEEEPVLGYSSVLL</sequence>
<gene>
    <name evidence="1" type="ORF">ACFS7Z_08105</name>
</gene>
<dbReference type="EMBL" id="JBHUOX010000005">
    <property type="protein sequence ID" value="MFD3000319.1"/>
    <property type="molecule type" value="Genomic_DNA"/>
</dbReference>
<evidence type="ECO:0000313" key="1">
    <source>
        <dbReference type="EMBL" id="MFD3000319.1"/>
    </source>
</evidence>
<dbReference type="InterPro" id="IPR010732">
    <property type="entry name" value="T6SS_TssG-like"/>
</dbReference>
<evidence type="ECO:0000313" key="2">
    <source>
        <dbReference type="Proteomes" id="UP001597641"/>
    </source>
</evidence>
<proteinExistence type="predicted"/>
<comment type="caution">
    <text evidence="1">The sequence shown here is derived from an EMBL/GenBank/DDBJ whole genome shotgun (WGS) entry which is preliminary data.</text>
</comment>
<keyword evidence="2" id="KW-1185">Reference proteome</keyword>
<organism evidence="1 2">
    <name type="scientific">Pontibacter toksunensis</name>
    <dbReference type="NCBI Taxonomy" id="1332631"/>
    <lineage>
        <taxon>Bacteria</taxon>
        <taxon>Pseudomonadati</taxon>
        <taxon>Bacteroidota</taxon>
        <taxon>Cytophagia</taxon>
        <taxon>Cytophagales</taxon>
        <taxon>Hymenobacteraceae</taxon>
        <taxon>Pontibacter</taxon>
    </lineage>
</organism>
<protein>
    <submittedName>
        <fullName evidence="1">Type VI secretion system baseplate subunit TssG</fullName>
    </submittedName>
</protein>
<accession>A0ABW6BV80</accession>
<name>A0ABW6BV80_9BACT</name>